<dbReference type="EMBL" id="CP045423">
    <property type="protein sequence ID" value="QFU17675.1"/>
    <property type="molecule type" value="Genomic_DNA"/>
</dbReference>
<evidence type="ECO:0000313" key="1">
    <source>
        <dbReference type="EMBL" id="QFU17675.1"/>
    </source>
</evidence>
<accession>A0A5P9K225</accession>
<protein>
    <recommendedName>
        <fullName evidence="3">Flagellar assembly protein FliH/Type III secretion system HrpE domain-containing protein</fullName>
    </recommendedName>
</protein>
<name>A0A5P9K225_9HYPH</name>
<proteinExistence type="predicted"/>
<dbReference type="RefSeq" id="WP_152587307.1">
    <property type="nucleotide sequence ID" value="NZ_CP045423.1"/>
</dbReference>
<evidence type="ECO:0008006" key="3">
    <source>
        <dbReference type="Google" id="ProtNLM"/>
    </source>
</evidence>
<evidence type="ECO:0000313" key="2">
    <source>
        <dbReference type="Proteomes" id="UP000325614"/>
    </source>
</evidence>
<keyword evidence="2" id="KW-1185">Reference proteome</keyword>
<dbReference type="Proteomes" id="UP000325614">
    <property type="component" value="Chromosome"/>
</dbReference>
<dbReference type="KEGG" id="mico:GDR74_16450"/>
<dbReference type="AlphaFoldDB" id="A0A5P9K225"/>
<reference evidence="1 2" key="1">
    <citation type="submission" date="2019-10" db="EMBL/GenBank/DDBJ databases">
        <title>Isolation, Identification of Microvirga thermotolerans HR1, a novel thermophilic bacterium and Comparative Genomics of the genus Microvirga.</title>
        <authorList>
            <person name="Li J."/>
            <person name="Zhang W."/>
            <person name="Lin M."/>
            <person name="Wang J."/>
        </authorList>
    </citation>
    <scope>NUCLEOTIDE SEQUENCE [LARGE SCALE GENOMIC DNA]</scope>
    <source>
        <strain evidence="1 2">HR1</strain>
    </source>
</reference>
<organism evidence="1 2">
    <name type="scientific">Microvirga thermotolerans</name>
    <dbReference type="NCBI Taxonomy" id="2651334"/>
    <lineage>
        <taxon>Bacteria</taxon>
        <taxon>Pseudomonadati</taxon>
        <taxon>Pseudomonadota</taxon>
        <taxon>Alphaproteobacteria</taxon>
        <taxon>Hyphomicrobiales</taxon>
        <taxon>Methylobacteriaceae</taxon>
        <taxon>Microvirga</taxon>
    </lineage>
</organism>
<gene>
    <name evidence="1" type="ORF">GDR74_16450</name>
</gene>
<sequence length="207" mass="23052">MAIPVADFLMDFRLDVPDTAKTNGPASVTVDIEDEPDDTAQRIQDAVRRAREEERHSARQTLEAALASEKASAEERLRQERNVWAREQAEVLSESLARGLRDLEERISDRMVRLLVPFLGEALRTGALRELSEILEALISRGAGRPITIVGPEDLLLELKSAIDSRNENVEFLFGPGPDVRIAVDETIVETRLNAWVNRLSDAAGKD</sequence>